<dbReference type="EMBL" id="JBHMEC010000003">
    <property type="protein sequence ID" value="MFB9148441.1"/>
    <property type="molecule type" value="Genomic_DNA"/>
</dbReference>
<sequence>MPRLEPPETTREARAMRVIGLCRFSYPALGGFKRMHGSVAEREAYLYGDDRMALRFAHFESLTLPSIAAQTNGDFTFLVVTGETLPEPWRSRLRDLAADVPQIQIVPMPPMRHRDAMRLAIKQALGEDDTGSIQFRLDDDDAVSVGFVQSLRWFERNTRRMRRAWRNVAFEYNRGYAVRLSERGIEAEAVQTHFWACGLAVLFRPDDAKTVMNYGHHKLHHEMPTLINPGPEMYLRALHDDNDTGAAQHPPALSPLDEARRALFQKRFNVDEDRVKALFAARPAPAG</sequence>
<keyword evidence="2" id="KW-1185">Reference proteome</keyword>
<organism evidence="1 2">
    <name type="scientific">Roseovarius ramblicola</name>
    <dbReference type="NCBI Taxonomy" id="2022336"/>
    <lineage>
        <taxon>Bacteria</taxon>
        <taxon>Pseudomonadati</taxon>
        <taxon>Pseudomonadota</taxon>
        <taxon>Alphaproteobacteria</taxon>
        <taxon>Rhodobacterales</taxon>
        <taxon>Roseobacteraceae</taxon>
        <taxon>Roseovarius</taxon>
    </lineage>
</organism>
<dbReference type="Pfam" id="PF11316">
    <property type="entry name" value="Rhamno_transf"/>
    <property type="match status" value="1"/>
</dbReference>
<dbReference type="RefSeq" id="WP_377066366.1">
    <property type="nucleotide sequence ID" value="NZ_JBHMEC010000003.1"/>
</dbReference>
<evidence type="ECO:0000313" key="2">
    <source>
        <dbReference type="Proteomes" id="UP001589670"/>
    </source>
</evidence>
<dbReference type="SUPFAM" id="SSF53448">
    <property type="entry name" value="Nucleotide-diphospho-sugar transferases"/>
    <property type="match status" value="1"/>
</dbReference>
<proteinExistence type="predicted"/>
<dbReference type="Proteomes" id="UP001589670">
    <property type="component" value="Unassembled WGS sequence"/>
</dbReference>
<dbReference type="InterPro" id="IPR021466">
    <property type="entry name" value="Put_rhamnosyl_transferase"/>
</dbReference>
<accession>A0ABV5HWQ6</accession>
<gene>
    <name evidence="1" type="ORF">ACFFU4_01595</name>
</gene>
<evidence type="ECO:0000313" key="1">
    <source>
        <dbReference type="EMBL" id="MFB9148441.1"/>
    </source>
</evidence>
<name>A0ABV5HWQ6_9RHOB</name>
<protein>
    <submittedName>
        <fullName evidence="1">Glycosyltransferase</fullName>
    </submittedName>
</protein>
<reference evidence="1 2" key="1">
    <citation type="submission" date="2024-09" db="EMBL/GenBank/DDBJ databases">
        <authorList>
            <person name="Sun Q."/>
            <person name="Mori K."/>
        </authorList>
    </citation>
    <scope>NUCLEOTIDE SEQUENCE [LARGE SCALE GENOMIC DNA]</scope>
    <source>
        <strain evidence="1 2">CECT 9424</strain>
    </source>
</reference>
<dbReference type="InterPro" id="IPR029044">
    <property type="entry name" value="Nucleotide-diphossugar_trans"/>
</dbReference>
<comment type="caution">
    <text evidence="1">The sequence shown here is derived from an EMBL/GenBank/DDBJ whole genome shotgun (WGS) entry which is preliminary data.</text>
</comment>